<evidence type="ECO:0000313" key="1">
    <source>
        <dbReference type="EMBL" id="PKU59771.1"/>
    </source>
</evidence>
<name>A0A2I0V8P6_9ASPA</name>
<sequence>MGSAEANDLAKMESFSFSLDEDEEIQMQWAAIERLPTVKRLRSALFMIDNDDEKAGMRVVDVANLDAIQRRQFIENLIRNVEHDNRQLLEGQRERMRR</sequence>
<keyword evidence="2" id="KW-1185">Reference proteome</keyword>
<dbReference type="PANTHER" id="PTHR48040:SF18">
    <property type="entry name" value="PLEIOTROPIC DRUG RESISTANCE PROTEIN 3-LIKE ISOFORM X1"/>
    <property type="match status" value="1"/>
</dbReference>
<dbReference type="AlphaFoldDB" id="A0A2I0V8P6"/>
<gene>
    <name evidence="1" type="primary">ABCG37</name>
    <name evidence="1" type="ORF">MA16_Dca028975</name>
</gene>
<dbReference type="EMBL" id="KZ505373">
    <property type="protein sequence ID" value="PKU59771.1"/>
    <property type="molecule type" value="Genomic_DNA"/>
</dbReference>
<dbReference type="Proteomes" id="UP000233837">
    <property type="component" value="Unassembled WGS sequence"/>
</dbReference>
<organism evidence="1 2">
    <name type="scientific">Dendrobium catenatum</name>
    <dbReference type="NCBI Taxonomy" id="906689"/>
    <lineage>
        <taxon>Eukaryota</taxon>
        <taxon>Viridiplantae</taxon>
        <taxon>Streptophyta</taxon>
        <taxon>Embryophyta</taxon>
        <taxon>Tracheophyta</taxon>
        <taxon>Spermatophyta</taxon>
        <taxon>Magnoliopsida</taxon>
        <taxon>Liliopsida</taxon>
        <taxon>Asparagales</taxon>
        <taxon>Orchidaceae</taxon>
        <taxon>Epidendroideae</taxon>
        <taxon>Malaxideae</taxon>
        <taxon>Dendrobiinae</taxon>
        <taxon>Dendrobium</taxon>
    </lineage>
</organism>
<accession>A0A2I0V8P6</accession>
<protein>
    <submittedName>
        <fullName evidence="1">ABC transporter G family member 37</fullName>
    </submittedName>
</protein>
<proteinExistence type="predicted"/>
<evidence type="ECO:0000313" key="2">
    <source>
        <dbReference type="Proteomes" id="UP000233837"/>
    </source>
</evidence>
<reference evidence="1 2" key="1">
    <citation type="journal article" date="2016" name="Sci. Rep.">
        <title>The Dendrobium catenatum Lindl. genome sequence provides insights into polysaccharide synthase, floral development and adaptive evolution.</title>
        <authorList>
            <person name="Zhang G.Q."/>
            <person name="Xu Q."/>
            <person name="Bian C."/>
            <person name="Tsai W.C."/>
            <person name="Yeh C.M."/>
            <person name="Liu K.W."/>
            <person name="Yoshida K."/>
            <person name="Zhang L.S."/>
            <person name="Chang S.B."/>
            <person name="Chen F."/>
            <person name="Shi Y."/>
            <person name="Su Y.Y."/>
            <person name="Zhang Y.Q."/>
            <person name="Chen L.J."/>
            <person name="Yin Y."/>
            <person name="Lin M."/>
            <person name="Huang H."/>
            <person name="Deng H."/>
            <person name="Wang Z.W."/>
            <person name="Zhu S.L."/>
            <person name="Zhao X."/>
            <person name="Deng C."/>
            <person name="Niu S.C."/>
            <person name="Huang J."/>
            <person name="Wang M."/>
            <person name="Liu G.H."/>
            <person name="Yang H.J."/>
            <person name="Xiao X.J."/>
            <person name="Hsiao Y.Y."/>
            <person name="Wu W.L."/>
            <person name="Chen Y.Y."/>
            <person name="Mitsuda N."/>
            <person name="Ohme-Takagi M."/>
            <person name="Luo Y.B."/>
            <person name="Van de Peer Y."/>
            <person name="Liu Z.J."/>
        </authorList>
    </citation>
    <scope>NUCLEOTIDE SEQUENCE [LARGE SCALE GENOMIC DNA]</scope>
    <source>
        <tissue evidence="1">The whole plant</tissue>
    </source>
</reference>
<reference evidence="1 2" key="2">
    <citation type="journal article" date="2017" name="Nature">
        <title>The Apostasia genome and the evolution of orchids.</title>
        <authorList>
            <person name="Zhang G.Q."/>
            <person name="Liu K.W."/>
            <person name="Li Z."/>
            <person name="Lohaus R."/>
            <person name="Hsiao Y.Y."/>
            <person name="Niu S.C."/>
            <person name="Wang J.Y."/>
            <person name="Lin Y.C."/>
            <person name="Xu Q."/>
            <person name="Chen L.J."/>
            <person name="Yoshida K."/>
            <person name="Fujiwara S."/>
            <person name="Wang Z.W."/>
            <person name="Zhang Y.Q."/>
            <person name="Mitsuda N."/>
            <person name="Wang M."/>
            <person name="Liu G.H."/>
            <person name="Pecoraro L."/>
            <person name="Huang H.X."/>
            <person name="Xiao X.J."/>
            <person name="Lin M."/>
            <person name="Wu X.Y."/>
            <person name="Wu W.L."/>
            <person name="Chen Y.Y."/>
            <person name="Chang S.B."/>
            <person name="Sakamoto S."/>
            <person name="Ohme-Takagi M."/>
            <person name="Yagi M."/>
            <person name="Zeng S.J."/>
            <person name="Shen C.Y."/>
            <person name="Yeh C.M."/>
            <person name="Luo Y.B."/>
            <person name="Tsai W.C."/>
            <person name="Van de Peer Y."/>
            <person name="Liu Z.J."/>
        </authorList>
    </citation>
    <scope>NUCLEOTIDE SEQUENCE [LARGE SCALE GENOMIC DNA]</scope>
    <source>
        <tissue evidence="1">The whole plant</tissue>
    </source>
</reference>
<dbReference type="PANTHER" id="PTHR48040">
    <property type="entry name" value="PLEIOTROPIC DRUG RESISTANCE PROTEIN 1-LIKE ISOFORM X1"/>
    <property type="match status" value="1"/>
</dbReference>